<accession>A0A8C6SVH4</accession>
<dbReference type="InterPro" id="IPR039902">
    <property type="entry name" value="CCDC148/CCDC112"/>
</dbReference>
<feature type="region of interest" description="Disordered" evidence="2">
    <location>
        <begin position="202"/>
        <end position="267"/>
    </location>
</feature>
<dbReference type="Proteomes" id="UP000694523">
    <property type="component" value="Unplaced"/>
</dbReference>
<dbReference type="AlphaFoldDB" id="A0A8C6SVH4"/>
<evidence type="ECO:0000256" key="2">
    <source>
        <dbReference type="SAM" id="MobiDB-lite"/>
    </source>
</evidence>
<dbReference type="Ensembl" id="ENSNMLT00000013851.1">
    <property type="protein sequence ID" value="ENSNMLP00000012251.1"/>
    <property type="gene ID" value="ENSNMLG00000008337.1"/>
</dbReference>
<protein>
    <submittedName>
        <fullName evidence="3">Uncharacterized protein</fullName>
    </submittedName>
</protein>
<keyword evidence="1" id="KW-0175">Coiled coil</keyword>
<proteinExistence type="predicted"/>
<evidence type="ECO:0000313" key="4">
    <source>
        <dbReference type="Proteomes" id="UP000694523"/>
    </source>
</evidence>
<organism evidence="3 4">
    <name type="scientific">Neogobius melanostomus</name>
    <name type="common">round goby</name>
    <dbReference type="NCBI Taxonomy" id="47308"/>
    <lineage>
        <taxon>Eukaryota</taxon>
        <taxon>Metazoa</taxon>
        <taxon>Chordata</taxon>
        <taxon>Craniata</taxon>
        <taxon>Vertebrata</taxon>
        <taxon>Euteleostomi</taxon>
        <taxon>Actinopterygii</taxon>
        <taxon>Neopterygii</taxon>
        <taxon>Teleostei</taxon>
        <taxon>Neoteleostei</taxon>
        <taxon>Acanthomorphata</taxon>
        <taxon>Gobiaria</taxon>
        <taxon>Gobiiformes</taxon>
        <taxon>Gobioidei</taxon>
        <taxon>Gobiidae</taxon>
        <taxon>Benthophilinae</taxon>
        <taxon>Neogobiini</taxon>
        <taxon>Neogobius</taxon>
    </lineage>
</organism>
<reference evidence="3" key="2">
    <citation type="submission" date="2025-09" db="UniProtKB">
        <authorList>
            <consortium name="Ensembl"/>
        </authorList>
    </citation>
    <scope>IDENTIFICATION</scope>
</reference>
<sequence length="284" mass="34021">TSRKQIHRLHSDRCSNKVNVELCYLHSTCLSCQFFPKTKLQDRDLPAEVRALELYLNRTGGSCGGWDQYDHQAFLKVWTKFHGQPAYQADAKLYLPCKTEEEIEQHEEWYKELIHLQDKKREVNDWEMPHTMFIKCLIISCNTFRPSKGGKPQSKWPRGRKVIYLLEQILVSIFFILFQEERRRQLEVKLIIEEQLRLKREEEEEEQRRKREDEMRELEERRKEATKGIKKFNERVDGQVSRDPSRLTRPTKGWEERMKNIGPSGEGPLLHMFHRAVPTWRQGL</sequence>
<name>A0A8C6SVH4_9GOBI</name>
<evidence type="ECO:0000313" key="3">
    <source>
        <dbReference type="Ensembl" id="ENSNMLP00000012251.1"/>
    </source>
</evidence>
<dbReference type="PANTHER" id="PTHR21549:SF0">
    <property type="entry name" value="COILED-COIL DOMAIN-CONTAINING PROTEIN 112"/>
    <property type="match status" value="1"/>
</dbReference>
<feature type="compositionally biased region" description="Basic and acidic residues" evidence="2">
    <location>
        <begin position="202"/>
        <end position="237"/>
    </location>
</feature>
<dbReference type="PANTHER" id="PTHR21549">
    <property type="entry name" value="MUTATED IN BLADDER CANCER 1"/>
    <property type="match status" value="1"/>
</dbReference>
<reference evidence="3" key="1">
    <citation type="submission" date="2025-08" db="UniProtKB">
        <authorList>
            <consortium name="Ensembl"/>
        </authorList>
    </citation>
    <scope>IDENTIFICATION</scope>
</reference>
<evidence type="ECO:0000256" key="1">
    <source>
        <dbReference type="ARBA" id="ARBA00023054"/>
    </source>
</evidence>
<keyword evidence="4" id="KW-1185">Reference proteome</keyword>